<comment type="caution">
    <text evidence="2">The sequence shown here is derived from an EMBL/GenBank/DDBJ whole genome shotgun (WGS) entry which is preliminary data.</text>
</comment>
<gene>
    <name evidence="2" type="ORF">JQ615_30970</name>
</gene>
<evidence type="ECO:0000313" key="3">
    <source>
        <dbReference type="Proteomes" id="UP001315278"/>
    </source>
</evidence>
<accession>A0ABS5FSK2</accession>
<organism evidence="2 3">
    <name type="scientific">Bradyrhizobium jicamae</name>
    <dbReference type="NCBI Taxonomy" id="280332"/>
    <lineage>
        <taxon>Bacteria</taxon>
        <taxon>Pseudomonadati</taxon>
        <taxon>Pseudomonadota</taxon>
        <taxon>Alphaproteobacteria</taxon>
        <taxon>Hyphomicrobiales</taxon>
        <taxon>Nitrobacteraceae</taxon>
        <taxon>Bradyrhizobium</taxon>
    </lineage>
</organism>
<name>A0ABS5FSK2_9BRAD</name>
<feature type="compositionally biased region" description="Basic and acidic residues" evidence="1">
    <location>
        <begin position="1"/>
        <end position="22"/>
    </location>
</feature>
<dbReference type="Proteomes" id="UP001315278">
    <property type="component" value="Unassembled WGS sequence"/>
</dbReference>
<dbReference type="EMBL" id="JAFCJH010000044">
    <property type="protein sequence ID" value="MBR0799803.1"/>
    <property type="molecule type" value="Genomic_DNA"/>
</dbReference>
<sequence length="63" mass="7113">MIDKQSEIDRLGEADRLAKGERPSTSLRGKRRARFNRSSQAASMREHRSNITMLIEQIDGGLA</sequence>
<proteinExistence type="predicted"/>
<keyword evidence="3" id="KW-1185">Reference proteome</keyword>
<protein>
    <submittedName>
        <fullName evidence="2">Uncharacterized protein</fullName>
    </submittedName>
</protein>
<evidence type="ECO:0000313" key="2">
    <source>
        <dbReference type="EMBL" id="MBR0799803.1"/>
    </source>
</evidence>
<dbReference type="RefSeq" id="WP_212494458.1">
    <property type="nucleotide sequence ID" value="NZ_JAFCJH010000044.1"/>
</dbReference>
<feature type="region of interest" description="Disordered" evidence="1">
    <location>
        <begin position="1"/>
        <end position="48"/>
    </location>
</feature>
<reference evidence="3" key="1">
    <citation type="journal article" date="2021" name="ISME J.">
        <title>Evolutionary origin and ecological implication of a unique nif island in free-living Bradyrhizobium lineages.</title>
        <authorList>
            <person name="Tao J."/>
        </authorList>
    </citation>
    <scope>NUCLEOTIDE SEQUENCE [LARGE SCALE GENOMIC DNA]</scope>
    <source>
        <strain evidence="3">SZCCT0434</strain>
    </source>
</reference>
<evidence type="ECO:0000256" key="1">
    <source>
        <dbReference type="SAM" id="MobiDB-lite"/>
    </source>
</evidence>